<evidence type="ECO:0000256" key="1">
    <source>
        <dbReference type="ARBA" id="ARBA00022679"/>
    </source>
</evidence>
<reference evidence="5" key="1">
    <citation type="submission" date="2017-02" db="EMBL/GenBank/DDBJ databases">
        <authorList>
            <person name="Varghese N."/>
            <person name="Submissions S."/>
        </authorList>
    </citation>
    <scope>NUCLEOTIDE SEQUENCE [LARGE SCALE GENOMIC DNA]</scope>
    <source>
        <strain evidence="5">9H-4</strain>
    </source>
</reference>
<proteinExistence type="predicted"/>
<dbReference type="InterPro" id="IPR016181">
    <property type="entry name" value="Acyl_CoA_acyltransferase"/>
</dbReference>
<dbReference type="InterPro" id="IPR000182">
    <property type="entry name" value="GNAT_dom"/>
</dbReference>
<dbReference type="STRING" id="1736691.SAMN06295964_3289"/>
<dbReference type="Proteomes" id="UP000191040">
    <property type="component" value="Chromosome I"/>
</dbReference>
<protein>
    <submittedName>
        <fullName evidence="4">Acetyltransferase (GNAT) family protein</fullName>
    </submittedName>
</protein>
<evidence type="ECO:0000313" key="4">
    <source>
        <dbReference type="EMBL" id="SKB10384.1"/>
    </source>
</evidence>
<dbReference type="AlphaFoldDB" id="A0A1T4Z8S5"/>
<sequence>MRNYPRSQSTHVRPALVTDVPKLAEMIQALADFHGEGQSCRMTWPILRIQLFGTDPTLRAHVAERDGRVTGMVLWYRTYSTWDAAPGIHVEDFYVDPEDRGHGTGLILMSELARLAVDQGYTRVEGQVISSNPLRSALVSHGGDQMDVWETYRIDGNDLVALTSREPAVAAM</sequence>
<dbReference type="Pfam" id="PF00583">
    <property type="entry name" value="Acetyltransf_1"/>
    <property type="match status" value="1"/>
</dbReference>
<evidence type="ECO:0000256" key="2">
    <source>
        <dbReference type="ARBA" id="ARBA00023315"/>
    </source>
</evidence>
<evidence type="ECO:0000259" key="3">
    <source>
        <dbReference type="PROSITE" id="PS51186"/>
    </source>
</evidence>
<keyword evidence="2" id="KW-0012">Acyltransferase</keyword>
<dbReference type="RefSeq" id="WP_078701146.1">
    <property type="nucleotide sequence ID" value="NZ_LT796768.1"/>
</dbReference>
<organism evidence="4 5">
    <name type="scientific">Aeromicrobium choanae</name>
    <dbReference type="NCBI Taxonomy" id="1736691"/>
    <lineage>
        <taxon>Bacteria</taxon>
        <taxon>Bacillati</taxon>
        <taxon>Actinomycetota</taxon>
        <taxon>Actinomycetes</taxon>
        <taxon>Propionibacteriales</taxon>
        <taxon>Nocardioidaceae</taxon>
        <taxon>Aeromicrobium</taxon>
    </lineage>
</organism>
<dbReference type="CDD" id="cd04301">
    <property type="entry name" value="NAT_SF"/>
    <property type="match status" value="1"/>
</dbReference>
<dbReference type="EMBL" id="LT796768">
    <property type="protein sequence ID" value="SKB10384.1"/>
    <property type="molecule type" value="Genomic_DNA"/>
</dbReference>
<keyword evidence="5" id="KW-1185">Reference proteome</keyword>
<dbReference type="InterPro" id="IPR051016">
    <property type="entry name" value="Diverse_Substrate_AcTransf"/>
</dbReference>
<dbReference type="OrthoDB" id="9805924at2"/>
<feature type="domain" description="N-acetyltransferase" evidence="3">
    <location>
        <begin position="10"/>
        <end position="166"/>
    </location>
</feature>
<dbReference type="SUPFAM" id="SSF55729">
    <property type="entry name" value="Acyl-CoA N-acyltransferases (Nat)"/>
    <property type="match status" value="1"/>
</dbReference>
<evidence type="ECO:0000313" key="5">
    <source>
        <dbReference type="Proteomes" id="UP000191040"/>
    </source>
</evidence>
<name>A0A1T4Z8S5_9ACTN</name>
<dbReference type="PANTHER" id="PTHR10545:SF29">
    <property type="entry name" value="GH14572P-RELATED"/>
    <property type="match status" value="1"/>
</dbReference>
<dbReference type="GO" id="GO:0008080">
    <property type="term" value="F:N-acetyltransferase activity"/>
    <property type="evidence" value="ECO:0007669"/>
    <property type="project" value="TreeGrafter"/>
</dbReference>
<keyword evidence="1 4" id="KW-0808">Transferase</keyword>
<dbReference type="PANTHER" id="PTHR10545">
    <property type="entry name" value="DIAMINE N-ACETYLTRANSFERASE"/>
    <property type="match status" value="1"/>
</dbReference>
<gene>
    <name evidence="4" type="ORF">SAMN06295964_3289</name>
</gene>
<dbReference type="Gene3D" id="3.40.630.30">
    <property type="match status" value="1"/>
</dbReference>
<accession>A0A1T4Z8S5</accession>
<dbReference type="PROSITE" id="PS51186">
    <property type="entry name" value="GNAT"/>
    <property type="match status" value="1"/>
</dbReference>